<evidence type="ECO:0000256" key="2">
    <source>
        <dbReference type="SAM" id="MobiDB-lite"/>
    </source>
</evidence>
<gene>
    <name evidence="6" type="ORF">ABID52_002747</name>
</gene>
<keyword evidence="1" id="KW-0175">Coiled coil</keyword>
<feature type="domain" description="DUF4349" evidence="5">
    <location>
        <begin position="70"/>
        <end position="285"/>
    </location>
</feature>
<feature type="compositionally biased region" description="Polar residues" evidence="2">
    <location>
        <begin position="45"/>
        <end position="57"/>
    </location>
</feature>
<evidence type="ECO:0000256" key="3">
    <source>
        <dbReference type="SAM" id="Phobius"/>
    </source>
</evidence>
<dbReference type="EMBL" id="JBEPMP010000001">
    <property type="protein sequence ID" value="MET3729166.1"/>
    <property type="molecule type" value="Genomic_DNA"/>
</dbReference>
<evidence type="ECO:0000256" key="1">
    <source>
        <dbReference type="SAM" id="Coils"/>
    </source>
</evidence>
<evidence type="ECO:0000313" key="6">
    <source>
        <dbReference type="EMBL" id="MET3729166.1"/>
    </source>
</evidence>
<feature type="signal peptide" evidence="4">
    <location>
        <begin position="1"/>
        <end position="22"/>
    </location>
</feature>
<dbReference type="PROSITE" id="PS51257">
    <property type="entry name" value="PROKAR_LIPOPROTEIN"/>
    <property type="match status" value="1"/>
</dbReference>
<evidence type="ECO:0000259" key="5">
    <source>
        <dbReference type="Pfam" id="PF14257"/>
    </source>
</evidence>
<keyword evidence="3" id="KW-0472">Membrane</keyword>
<feature type="transmembrane region" description="Helical" evidence="3">
    <location>
        <begin position="255"/>
        <end position="285"/>
    </location>
</feature>
<dbReference type="Pfam" id="PF14257">
    <property type="entry name" value="DUF4349"/>
    <property type="match status" value="1"/>
</dbReference>
<keyword evidence="7" id="KW-1185">Reference proteome</keyword>
<keyword evidence="6" id="KW-0378">Hydrolase</keyword>
<sequence>MWKRWELWVFIAVLLLSACSNGGSSKSDKAVDRDSGSSHSEAKMDSSTNEESQNTKSNKSKEEQQMKNQRKVIYHADIEITVDNLQPSMEAVRKTLENTGGYMVESNTSTGEKGYESGVMVVRVPMKSFRLFLDDVRSLSKGTPHENVRGEDVTEEYVDLSSRLKAKQQVRERLEAFMKEAQKTEDLLKISADLAAVQEEIEQVEGRLNFLKNQSDYSTVTIQFEVKNLKAQELQTEGLNTWAKTKVLFMDTVNFLMSAISLIVVSLLGLAPIWLIVAIVLYVWWLKRKKEQKKKPESPTSLT</sequence>
<dbReference type="RefSeq" id="WP_198766708.1">
    <property type="nucleotide sequence ID" value="NZ_JAEACF010000001.1"/>
</dbReference>
<accession>A0ABV2LLE2</accession>
<evidence type="ECO:0000256" key="4">
    <source>
        <dbReference type="SAM" id="SignalP"/>
    </source>
</evidence>
<reference evidence="6 7" key="1">
    <citation type="submission" date="2024-06" db="EMBL/GenBank/DDBJ databases">
        <title>Genomic Encyclopedia of Type Strains, Phase IV (KMG-IV): sequencing the most valuable type-strain genomes for metagenomic binning, comparative biology and taxonomic classification.</title>
        <authorList>
            <person name="Goeker M."/>
        </authorList>
    </citation>
    <scope>NUCLEOTIDE SEQUENCE [LARGE SCALE GENOMIC DNA]</scope>
    <source>
        <strain evidence="6 7">DSM 100124</strain>
    </source>
</reference>
<keyword evidence="3" id="KW-0812">Transmembrane</keyword>
<name>A0ABV2LLE2_9BACL</name>
<organism evidence="6 7">
    <name type="scientific">Fictibacillus halophilus</name>
    <dbReference type="NCBI Taxonomy" id="1610490"/>
    <lineage>
        <taxon>Bacteria</taxon>
        <taxon>Bacillati</taxon>
        <taxon>Bacillota</taxon>
        <taxon>Bacilli</taxon>
        <taxon>Bacillales</taxon>
        <taxon>Fictibacillaceae</taxon>
        <taxon>Fictibacillus</taxon>
    </lineage>
</organism>
<feature type="region of interest" description="Disordered" evidence="2">
    <location>
        <begin position="22"/>
        <end position="68"/>
    </location>
</feature>
<proteinExistence type="predicted"/>
<dbReference type="InterPro" id="IPR025645">
    <property type="entry name" value="DUF4349"/>
</dbReference>
<comment type="caution">
    <text evidence="6">The sequence shown here is derived from an EMBL/GenBank/DDBJ whole genome shotgun (WGS) entry which is preliminary data.</text>
</comment>
<dbReference type="Proteomes" id="UP001549097">
    <property type="component" value="Unassembled WGS sequence"/>
</dbReference>
<feature type="coiled-coil region" evidence="1">
    <location>
        <begin position="164"/>
        <end position="214"/>
    </location>
</feature>
<keyword evidence="3" id="KW-1133">Transmembrane helix</keyword>
<keyword evidence="4" id="KW-0732">Signal</keyword>
<feature type="compositionally biased region" description="Basic and acidic residues" evidence="2">
    <location>
        <begin position="26"/>
        <end position="44"/>
    </location>
</feature>
<evidence type="ECO:0000313" key="7">
    <source>
        <dbReference type="Proteomes" id="UP001549097"/>
    </source>
</evidence>
<feature type="chain" id="PRO_5045375047" evidence="4">
    <location>
        <begin position="23"/>
        <end position="303"/>
    </location>
</feature>
<dbReference type="GO" id="GO:0016787">
    <property type="term" value="F:hydrolase activity"/>
    <property type="evidence" value="ECO:0007669"/>
    <property type="project" value="UniProtKB-KW"/>
</dbReference>
<protein>
    <submittedName>
        <fullName evidence="6">Flagellum-specific peptidoglycan hydrolase FlgJ</fullName>
    </submittedName>
</protein>